<evidence type="ECO:0000256" key="5">
    <source>
        <dbReference type="ARBA" id="ARBA00022801"/>
    </source>
</evidence>
<keyword evidence="4" id="KW-0228">DNA excision</keyword>
<gene>
    <name evidence="8" type="ORF">K7432_001899</name>
</gene>
<keyword evidence="3" id="KW-0227">DNA damage</keyword>
<protein>
    <recommendedName>
        <fullName evidence="10">UV-endonuclease UvdE</fullName>
    </recommendedName>
</protein>
<keyword evidence="6" id="KW-0234">DNA repair</keyword>
<dbReference type="InterPro" id="IPR036237">
    <property type="entry name" value="Xyl_isomerase-like_sf"/>
</dbReference>
<dbReference type="Proteomes" id="UP001479436">
    <property type="component" value="Unassembled WGS sequence"/>
</dbReference>
<sequence>MSIPRDLIESKEKLPFTGRLGYACLNTYLRKRKKQDPVFCSRTCRIDTIKQKGIEYVKSLGLQNIRDLSSIIQWNEENNIKFMRVSSEMFPFASHDLYGYSLDYASDELKKAGELAKRLGHRLTSHPGQYTQLASPNSEVVRRAIADLTYHAEMLDLMELDQDSVMIIHMGGVYGDKEATLARFEEGFAKCPPSVRNRLVLENDEICYSASDILPVCEKLNIPLVFDWHHHSLNLGDLDLLEVLSRIKDIWRSRGIKQKQHYSEERPGASNIMEKRAHSNRVKKLPPCERDMDLMIEAKDKEQAVLELYTLYDILPVNPDVLIPPASEESTQTKGRKSTKSRKVEIDSKEVQESSPDKRRKKQVKSKAAKVLDESQTNGDIPIDQKQPRKVKSKPKPKSEKEIVISSESKSSDATYKEKDLDITQVTEGKDTLHNPTRQKSVKKKILQALETENNEFDTSEDVSSHAPKRRSARILNKASSN</sequence>
<evidence type="ECO:0000256" key="1">
    <source>
        <dbReference type="ARBA" id="ARBA00022722"/>
    </source>
</evidence>
<keyword evidence="9" id="KW-1185">Reference proteome</keyword>
<evidence type="ECO:0000256" key="2">
    <source>
        <dbReference type="ARBA" id="ARBA00022759"/>
    </source>
</evidence>
<proteinExistence type="predicted"/>
<organism evidence="8 9">
    <name type="scientific">Basidiobolus ranarum</name>
    <dbReference type="NCBI Taxonomy" id="34480"/>
    <lineage>
        <taxon>Eukaryota</taxon>
        <taxon>Fungi</taxon>
        <taxon>Fungi incertae sedis</taxon>
        <taxon>Zoopagomycota</taxon>
        <taxon>Entomophthoromycotina</taxon>
        <taxon>Basidiobolomycetes</taxon>
        <taxon>Basidiobolales</taxon>
        <taxon>Basidiobolaceae</taxon>
        <taxon>Basidiobolus</taxon>
    </lineage>
</organism>
<dbReference type="PANTHER" id="PTHR31290:SF5">
    <property type="entry name" value="UV-DAMAGE ENDONUCLEASE"/>
    <property type="match status" value="1"/>
</dbReference>
<evidence type="ECO:0000256" key="6">
    <source>
        <dbReference type="ARBA" id="ARBA00023204"/>
    </source>
</evidence>
<keyword evidence="1" id="KW-0540">Nuclease</keyword>
<evidence type="ECO:0000313" key="8">
    <source>
        <dbReference type="EMBL" id="KAK9727366.1"/>
    </source>
</evidence>
<dbReference type="Gene3D" id="3.20.20.150">
    <property type="entry name" value="Divalent-metal-dependent TIM barrel enzymes"/>
    <property type="match status" value="1"/>
</dbReference>
<comment type="caution">
    <text evidence="8">The sequence shown here is derived from an EMBL/GenBank/DDBJ whole genome shotgun (WGS) entry which is preliminary data.</text>
</comment>
<dbReference type="InterPro" id="IPR004601">
    <property type="entry name" value="UvdE"/>
</dbReference>
<evidence type="ECO:0008006" key="10">
    <source>
        <dbReference type="Google" id="ProtNLM"/>
    </source>
</evidence>
<dbReference type="SUPFAM" id="SSF51658">
    <property type="entry name" value="Xylose isomerase-like"/>
    <property type="match status" value="1"/>
</dbReference>
<feature type="compositionally biased region" description="Basic and acidic residues" evidence="7">
    <location>
        <begin position="342"/>
        <end position="357"/>
    </location>
</feature>
<evidence type="ECO:0000256" key="7">
    <source>
        <dbReference type="SAM" id="MobiDB-lite"/>
    </source>
</evidence>
<feature type="compositionally biased region" description="Basic and acidic residues" evidence="7">
    <location>
        <begin position="261"/>
        <end position="277"/>
    </location>
</feature>
<reference evidence="8 9" key="1">
    <citation type="submission" date="2023-04" db="EMBL/GenBank/DDBJ databases">
        <title>Genome of Basidiobolus ranarum AG-B5.</title>
        <authorList>
            <person name="Stajich J.E."/>
            <person name="Carter-House D."/>
            <person name="Gryganskyi A."/>
        </authorList>
    </citation>
    <scope>NUCLEOTIDE SEQUENCE [LARGE SCALE GENOMIC DNA]</scope>
    <source>
        <strain evidence="8 9">AG-B5</strain>
    </source>
</reference>
<feature type="region of interest" description="Disordered" evidence="7">
    <location>
        <begin position="323"/>
        <end position="418"/>
    </location>
</feature>
<keyword evidence="2" id="KW-0255">Endonuclease</keyword>
<dbReference type="Pfam" id="PF03851">
    <property type="entry name" value="UvdE"/>
    <property type="match status" value="1"/>
</dbReference>
<feature type="region of interest" description="Disordered" evidence="7">
    <location>
        <begin position="451"/>
        <end position="482"/>
    </location>
</feature>
<evidence type="ECO:0000256" key="4">
    <source>
        <dbReference type="ARBA" id="ARBA00022769"/>
    </source>
</evidence>
<evidence type="ECO:0000313" key="9">
    <source>
        <dbReference type="Proteomes" id="UP001479436"/>
    </source>
</evidence>
<dbReference type="NCBIfam" id="TIGR00629">
    <property type="entry name" value="uvde"/>
    <property type="match status" value="1"/>
</dbReference>
<dbReference type="PANTHER" id="PTHR31290">
    <property type="entry name" value="UV-DAMAGE ENDONUCLEASE"/>
    <property type="match status" value="1"/>
</dbReference>
<dbReference type="EMBL" id="JASJQH010006922">
    <property type="protein sequence ID" value="KAK9727366.1"/>
    <property type="molecule type" value="Genomic_DNA"/>
</dbReference>
<keyword evidence="5" id="KW-0378">Hydrolase</keyword>
<name>A0ABR2W8R3_9FUNG</name>
<evidence type="ECO:0000256" key="3">
    <source>
        <dbReference type="ARBA" id="ARBA00022763"/>
    </source>
</evidence>
<accession>A0ABR2W8R3</accession>
<feature type="region of interest" description="Disordered" evidence="7">
    <location>
        <begin position="261"/>
        <end position="281"/>
    </location>
</feature>
<feature type="compositionally biased region" description="Basic residues" evidence="7">
    <location>
        <begin position="358"/>
        <end position="368"/>
    </location>
</feature>